<evidence type="ECO:0000313" key="5">
    <source>
        <dbReference type="EMBL" id="ACL17747.1"/>
    </source>
</evidence>
<proteinExistence type="predicted"/>
<dbReference type="HOGENOM" id="CLU_111585_5_2_2"/>
<organism evidence="5 6">
    <name type="scientific">Methanosphaerula palustris (strain ATCC BAA-1556 / DSM 19958 / E1-9c)</name>
    <dbReference type="NCBI Taxonomy" id="521011"/>
    <lineage>
        <taxon>Archaea</taxon>
        <taxon>Methanobacteriati</taxon>
        <taxon>Methanobacteriota</taxon>
        <taxon>Stenosarchaea group</taxon>
        <taxon>Methanomicrobia</taxon>
        <taxon>Methanomicrobiales</taxon>
        <taxon>Methanoregulaceae</taxon>
        <taxon>Methanosphaerula</taxon>
    </lineage>
</organism>
<protein>
    <submittedName>
        <fullName evidence="5">Transcriptional regulator, HxlR family</fullName>
    </submittedName>
</protein>
<dbReference type="PANTHER" id="PTHR33204:SF29">
    <property type="entry name" value="TRANSCRIPTIONAL REGULATOR"/>
    <property type="match status" value="1"/>
</dbReference>
<dbReference type="InterPro" id="IPR036388">
    <property type="entry name" value="WH-like_DNA-bd_sf"/>
</dbReference>
<dbReference type="InterPro" id="IPR002577">
    <property type="entry name" value="HTH_HxlR"/>
</dbReference>
<dbReference type="STRING" id="521011.Mpal_2471"/>
<dbReference type="Gene3D" id="1.10.10.10">
    <property type="entry name" value="Winged helix-like DNA-binding domain superfamily/Winged helix DNA-binding domain"/>
    <property type="match status" value="1"/>
</dbReference>
<evidence type="ECO:0000313" key="6">
    <source>
        <dbReference type="Proteomes" id="UP000002457"/>
    </source>
</evidence>
<dbReference type="GeneID" id="7271640"/>
<dbReference type="PROSITE" id="PS51118">
    <property type="entry name" value="HTH_HXLR"/>
    <property type="match status" value="1"/>
</dbReference>
<sequence length="125" mass="14558">MKCEKAQKCNLENIVDIIGSKWNLFIIWHLRTKKLRFTELQNRMCGINSKTITRHLRDLEGFMIIDRRVYPEVPPRVEYSLTERGTALLPIIEAMLEWGGQYLNAKPGESHDVEPAKETVCEMDP</sequence>
<reference evidence="5 6" key="1">
    <citation type="journal article" date="2015" name="Genome Announc.">
        <title>Complete Genome Sequence of Methanosphaerula palustris E1-9CT, a Hydrogenotrophic Methanogen Isolated from a Minerotrophic Fen Peatland.</title>
        <authorList>
            <person name="Cadillo-Quiroz H."/>
            <person name="Browne P."/>
            <person name="Kyrpides N."/>
            <person name="Woyke T."/>
            <person name="Goodwin L."/>
            <person name="Detter C."/>
            <person name="Yavitt J.B."/>
            <person name="Zinder S.H."/>
        </authorList>
    </citation>
    <scope>NUCLEOTIDE SEQUENCE [LARGE SCALE GENOMIC DNA]</scope>
    <source>
        <strain evidence="6">ATCC BAA-1556 / DSM 19958 / E1-9c</strain>
    </source>
</reference>
<dbReference type="Pfam" id="PF01638">
    <property type="entry name" value="HxlR"/>
    <property type="match status" value="1"/>
</dbReference>
<dbReference type="AlphaFoldDB" id="B8GEP6"/>
<dbReference type="eggNOG" id="arCOG01057">
    <property type="taxonomic scope" value="Archaea"/>
</dbReference>
<dbReference type="InterPro" id="IPR036390">
    <property type="entry name" value="WH_DNA-bd_sf"/>
</dbReference>
<name>B8GEP6_METPE</name>
<feature type="domain" description="HTH hxlR-type" evidence="4">
    <location>
        <begin position="9"/>
        <end position="107"/>
    </location>
</feature>
<keyword evidence="3" id="KW-0804">Transcription</keyword>
<keyword evidence="1" id="KW-0805">Transcription regulation</keyword>
<evidence type="ECO:0000256" key="3">
    <source>
        <dbReference type="ARBA" id="ARBA00023163"/>
    </source>
</evidence>
<dbReference type="KEGG" id="mpl:Mpal_2471"/>
<dbReference type="GO" id="GO:0003677">
    <property type="term" value="F:DNA binding"/>
    <property type="evidence" value="ECO:0007669"/>
    <property type="project" value="UniProtKB-KW"/>
</dbReference>
<keyword evidence="2" id="KW-0238">DNA-binding</keyword>
<dbReference type="RefSeq" id="WP_012619066.1">
    <property type="nucleotide sequence ID" value="NC_011832.1"/>
</dbReference>
<accession>B8GEP6</accession>
<evidence type="ECO:0000259" key="4">
    <source>
        <dbReference type="PROSITE" id="PS51118"/>
    </source>
</evidence>
<gene>
    <name evidence="5" type="ordered locus">Mpal_2471</name>
</gene>
<dbReference type="PANTHER" id="PTHR33204">
    <property type="entry name" value="TRANSCRIPTIONAL REGULATOR, MARR FAMILY"/>
    <property type="match status" value="1"/>
</dbReference>
<keyword evidence="6" id="KW-1185">Reference proteome</keyword>
<dbReference type="EMBL" id="CP001338">
    <property type="protein sequence ID" value="ACL17747.1"/>
    <property type="molecule type" value="Genomic_DNA"/>
</dbReference>
<evidence type="ECO:0000256" key="1">
    <source>
        <dbReference type="ARBA" id="ARBA00023015"/>
    </source>
</evidence>
<dbReference type="SUPFAM" id="SSF46785">
    <property type="entry name" value="Winged helix' DNA-binding domain"/>
    <property type="match status" value="1"/>
</dbReference>
<evidence type="ECO:0000256" key="2">
    <source>
        <dbReference type="ARBA" id="ARBA00023125"/>
    </source>
</evidence>
<dbReference type="Proteomes" id="UP000002457">
    <property type="component" value="Chromosome"/>
</dbReference>
<dbReference type="OrthoDB" id="10490at2157"/>